<feature type="compositionally biased region" description="Basic residues" evidence="1">
    <location>
        <begin position="303"/>
        <end position="313"/>
    </location>
</feature>
<feature type="compositionally biased region" description="Polar residues" evidence="1">
    <location>
        <begin position="233"/>
        <end position="243"/>
    </location>
</feature>
<reference evidence="2 3" key="1">
    <citation type="journal article" date="2018" name="IMA Fungus">
        <title>IMA Genome-F 9: Draft genome sequence of Annulohypoxylon stygium, Aspergillus mulundensis, Berkeleyomyces basicola (syn. Thielaviopsis basicola), Ceratocystis smalleyi, two Cercospora beticola strains, Coleophoma cylindrospora, Fusarium fracticaudum, Phialophora cf. hyalina, and Morchella septimelata.</title>
        <authorList>
            <person name="Wingfield B.D."/>
            <person name="Bills G.F."/>
            <person name="Dong Y."/>
            <person name="Huang W."/>
            <person name="Nel W.J."/>
            <person name="Swalarsk-Parry B.S."/>
            <person name="Vaghefi N."/>
            <person name="Wilken P.M."/>
            <person name="An Z."/>
            <person name="de Beer Z.W."/>
            <person name="De Vos L."/>
            <person name="Chen L."/>
            <person name="Duong T.A."/>
            <person name="Gao Y."/>
            <person name="Hammerbacher A."/>
            <person name="Kikkert J.R."/>
            <person name="Li Y."/>
            <person name="Li H."/>
            <person name="Li K."/>
            <person name="Li Q."/>
            <person name="Liu X."/>
            <person name="Ma X."/>
            <person name="Naidoo K."/>
            <person name="Pethybridge S.J."/>
            <person name="Sun J."/>
            <person name="Steenkamp E.T."/>
            <person name="van der Nest M.A."/>
            <person name="van Wyk S."/>
            <person name="Wingfield M.J."/>
            <person name="Xiong C."/>
            <person name="Yue Q."/>
            <person name="Zhang X."/>
        </authorList>
    </citation>
    <scope>NUCLEOTIDE SEQUENCE [LARGE SCALE GENOMIC DNA]</scope>
    <source>
        <strain evidence="2 3">BP6252</strain>
    </source>
</reference>
<proteinExistence type="predicted"/>
<feature type="region of interest" description="Disordered" evidence="1">
    <location>
        <begin position="233"/>
        <end position="271"/>
    </location>
</feature>
<evidence type="ECO:0000256" key="1">
    <source>
        <dbReference type="SAM" id="MobiDB-lite"/>
    </source>
</evidence>
<dbReference type="AlphaFoldDB" id="A0A3D8QTL7"/>
<dbReference type="PANTHER" id="PTHR35392:SF5">
    <property type="entry name" value="ZN(2)-C6 FUNGAL-TYPE DOMAIN-CONTAINING PROTEIN"/>
    <property type="match status" value="1"/>
</dbReference>
<name>A0A3D8QTL7_9HELO</name>
<keyword evidence="3" id="KW-1185">Reference proteome</keyword>
<dbReference type="InterPro" id="IPR052973">
    <property type="entry name" value="Fungal_sec-metab_reg_TF"/>
</dbReference>
<dbReference type="EMBL" id="PDLM01000012">
    <property type="protein sequence ID" value="RDW64864.1"/>
    <property type="molecule type" value="Genomic_DNA"/>
</dbReference>
<protein>
    <submittedName>
        <fullName evidence="2">Uncharacterized protein</fullName>
    </submittedName>
</protein>
<dbReference type="PANTHER" id="PTHR35392">
    <property type="entry name" value="ZN(II)2CYS6 TRANSCRIPTION FACTOR (EUROFUNG)-RELATED-RELATED"/>
    <property type="match status" value="1"/>
</dbReference>
<dbReference type="STRING" id="1849047.A0A3D8QTL7"/>
<evidence type="ECO:0000313" key="2">
    <source>
        <dbReference type="EMBL" id="RDW64864.1"/>
    </source>
</evidence>
<gene>
    <name evidence="2" type="ORF">BP6252_10515</name>
</gene>
<dbReference type="Proteomes" id="UP000256645">
    <property type="component" value="Unassembled WGS sequence"/>
</dbReference>
<sequence>MAAHQGLQRMMASHPEPPQQGHRPAITPSPDILMFEPSEAEYWLSVSSEYSPSGTSYLDANMEMDGSYVFVSGNARNTRASSNETVEVAGESVSTLSSDDVEMELSGDNSQGVEERAKTMCQKEVLAELYTAQPQPVLNVYDQADTVSTISYMTEYSQEGMNYCNLDSQFQPGPFSITAPPITYTLPSRPMTMTQIATLEDSPWIPLVEEHRTNYPAGYVAFLPRLVPAGLQPTQTILQGQPTSESSIPSRREKKKPSSSHALPKTKSQGEELTQALVSWEHIVVQGNGPHKLGGSDNAAASRQRRHGHRKGKLTREAANKAKIIRGIKSCWRCWNLKIPCSQDEVCKACVKHCSALSPTNYQLCCRTGFDEYESSFFPDYLSAHLKKKSIEDLISEHTSGFYDDGIDVDVTTGASFKPMRLSTNFFRAESKELLLQHYLGTNLENKDLLVQQCSAPVGLLGVDVGELKKKCRQYIDDMIGNPLYAEQSCADNPTEIPRRVLEVIQRYVSVKDQPLIRKAMMLHAINYSMSRLVTFSQDSAARLAEQLGDSRIPYISSRLLNRQIKYAMHKLHRELTREVLKGLEKSMRAKSRDSWGPSFCTILVLSLCIEDLQTAADTFVVCDLVKDGMQANLNRGDSFTACSALEEYPYQRCTRLFHDIYHSHRQAGGRVKDGAFNPIKNLCEFDAHSGWDKHTASMTLAFQDLVSEFGRVP</sequence>
<feature type="region of interest" description="Disordered" evidence="1">
    <location>
        <begin position="1"/>
        <end position="27"/>
    </location>
</feature>
<evidence type="ECO:0000313" key="3">
    <source>
        <dbReference type="Proteomes" id="UP000256645"/>
    </source>
</evidence>
<comment type="caution">
    <text evidence="2">The sequence shown here is derived from an EMBL/GenBank/DDBJ whole genome shotgun (WGS) entry which is preliminary data.</text>
</comment>
<feature type="region of interest" description="Disordered" evidence="1">
    <location>
        <begin position="288"/>
        <end position="316"/>
    </location>
</feature>
<accession>A0A3D8QTL7</accession>
<dbReference type="OrthoDB" id="4226666at2759"/>
<organism evidence="2 3">
    <name type="scientific">Coleophoma cylindrospora</name>
    <dbReference type="NCBI Taxonomy" id="1849047"/>
    <lineage>
        <taxon>Eukaryota</taxon>
        <taxon>Fungi</taxon>
        <taxon>Dikarya</taxon>
        <taxon>Ascomycota</taxon>
        <taxon>Pezizomycotina</taxon>
        <taxon>Leotiomycetes</taxon>
        <taxon>Helotiales</taxon>
        <taxon>Dermateaceae</taxon>
        <taxon>Coleophoma</taxon>
    </lineage>
</organism>